<dbReference type="InterPro" id="IPR052216">
    <property type="entry name" value="CRISPR_Csm3_endoribonuclease"/>
</dbReference>
<dbReference type="KEGG" id="tob:V4D31_02985"/>
<evidence type="ECO:0000313" key="3">
    <source>
        <dbReference type="EMBL" id="XCH49133.1"/>
    </source>
</evidence>
<dbReference type="GO" id="GO:0051607">
    <property type="term" value="P:defense response to virus"/>
    <property type="evidence" value="ECO:0007669"/>
    <property type="project" value="UniProtKB-KW"/>
</dbReference>
<dbReference type="PANTHER" id="PTHR35579:SF6">
    <property type="entry name" value="DUF324 DOMAIN-CONTAINING PROTEIN"/>
    <property type="match status" value="1"/>
</dbReference>
<protein>
    <submittedName>
        <fullName evidence="3">RAMP superfamily CRISPR-associated protein</fullName>
    </submittedName>
</protein>
<dbReference type="CDD" id="cd09726">
    <property type="entry name" value="RAMP_I_III"/>
    <property type="match status" value="1"/>
</dbReference>
<dbReference type="RefSeq" id="WP_353686766.1">
    <property type="nucleotide sequence ID" value="NZ_CP144374.1"/>
</dbReference>
<evidence type="ECO:0000259" key="2">
    <source>
        <dbReference type="Pfam" id="PF03787"/>
    </source>
</evidence>
<dbReference type="EMBL" id="CP144374">
    <property type="protein sequence ID" value="XCH49133.1"/>
    <property type="molecule type" value="Genomic_DNA"/>
</dbReference>
<sequence>MIKGKLILEGKIELVSPAMIGCGRDENSDMDVIRDANGKPYIPATSFTGVLRHAIKLDNSYKKKLEEFWGTPKKDNTGHKDLKQSSIIVSDLMPEGNVEVVIRDGVKIDNKKGIAEKGAKFDYEVIEPGAKFKLNIEVNLNGNEDDFKKQMLATIINLLKSEKIRIGAKTNSGFGKIKLVEQSICEFDFSKKQDVFRWLKQDFSNPIDFNIEPIRLTQRTFSINADFVIKNSLIIRSYNIEPDMPDTEHIKSKGKPVLPGTSLKGAIRARAERIVNTLQKPETIIKDLFGDVEEEKKTAKKGRILIEETVLEGYPEEVQTRIKIDRFTGGTIESALLETKPLFRGKDEKIFNVRMTINDYKKHEAGLMLLVLKDLWTGDLPVGGEKAIGRGVLEGRKAIIKWDDREIVFEDPTRLNDSEKQQLQEFVKALVNNGGATC</sequence>
<dbReference type="InterPro" id="IPR005537">
    <property type="entry name" value="RAMP_III_fam"/>
</dbReference>
<name>A0AAU8H2X6_9BACT</name>
<proteinExistence type="predicted"/>
<dbReference type="PANTHER" id="PTHR35579">
    <property type="entry name" value="CRISPR SYSTEM CMS ENDORIBONUCLEASE CSM3"/>
    <property type="match status" value="1"/>
</dbReference>
<gene>
    <name evidence="3" type="ORF">V4D31_02985</name>
</gene>
<feature type="domain" description="CRISPR type III-associated protein" evidence="2">
    <location>
        <begin position="11"/>
        <end position="178"/>
    </location>
</feature>
<reference evidence="3" key="1">
    <citation type="submission" date="2024-01" db="EMBL/GenBank/DDBJ databases">
        <title>The first autotrophic representatives of the genus Thermodesulfovibrio.</title>
        <authorList>
            <person name="Maltseva A.I."/>
            <person name="Elcheninov A.G."/>
            <person name="Kublanov I.V."/>
            <person name="Lebedinsky A.V."/>
            <person name="Frolov E.N."/>
        </authorList>
    </citation>
    <scope>NUCLEOTIDE SEQUENCE</scope>
    <source>
        <strain evidence="3">3462-1</strain>
    </source>
</reference>
<keyword evidence="1" id="KW-0051">Antiviral defense</keyword>
<dbReference type="Pfam" id="PF03787">
    <property type="entry name" value="RAMPs"/>
    <property type="match status" value="2"/>
</dbReference>
<organism evidence="3">
    <name type="scientific">Thermodesulfovibrio obliviosus</name>
    <dbReference type="NCBI Taxonomy" id="3118332"/>
    <lineage>
        <taxon>Bacteria</taxon>
        <taxon>Pseudomonadati</taxon>
        <taxon>Nitrospirota</taxon>
        <taxon>Thermodesulfovibrionia</taxon>
        <taxon>Thermodesulfovibrionales</taxon>
        <taxon>Thermodesulfovibrionaceae</taxon>
        <taxon>Thermodesulfovibrio</taxon>
    </lineage>
</organism>
<evidence type="ECO:0000256" key="1">
    <source>
        <dbReference type="ARBA" id="ARBA00023118"/>
    </source>
</evidence>
<feature type="domain" description="CRISPR type III-associated protein" evidence="2">
    <location>
        <begin position="248"/>
        <end position="394"/>
    </location>
</feature>
<dbReference type="AlphaFoldDB" id="A0AAU8H2X6"/>
<accession>A0AAU8H2X6</accession>